<sequence length="249" mass="28373">MKVWNLQARIRDGLERLRIYERWPLLFEMIHVRMAALHGANRAAEACRSFTAETVVHLLGLAVLSVVLSVASGVIMIPFCLLLMVFFVIFRVKSLDNQVKHKRRRIVLELPELLNKITLLLHAGETLHQAIHRSCQQADESHPLYKEWVKLSRALKDNRPFIIAMEEFSRSCGVLEVSMFSTNVLMNFKRGGSDFAYSLEELSHTLWERRKAAARTIGEEASAKMVFPMVLLFCTVMLIVAAPAVLSLQ</sequence>
<keyword evidence="2" id="KW-1185">Reference proteome</keyword>
<organism evidence="1 2">
    <name type="scientific">Paenibacillus mesotrionivorans</name>
    <dbReference type="NCBI Taxonomy" id="3160968"/>
    <lineage>
        <taxon>Bacteria</taxon>
        <taxon>Bacillati</taxon>
        <taxon>Bacillota</taxon>
        <taxon>Bacilli</taxon>
        <taxon>Bacillales</taxon>
        <taxon>Paenibacillaceae</taxon>
        <taxon>Paenibacillus</taxon>
    </lineage>
</organism>
<dbReference type="EMBL" id="JBJURJ010000001">
    <property type="protein sequence ID" value="MFM9326728.1"/>
    <property type="molecule type" value="Genomic_DNA"/>
</dbReference>
<proteinExistence type="predicted"/>
<name>A0ACC7NQ48_9BACL</name>
<dbReference type="Proteomes" id="UP001631969">
    <property type="component" value="Unassembled WGS sequence"/>
</dbReference>
<reference evidence="1" key="1">
    <citation type="submission" date="2024-12" db="EMBL/GenBank/DDBJ databases">
        <authorList>
            <person name="Wu N."/>
        </authorList>
    </citation>
    <scope>NUCLEOTIDE SEQUENCE</scope>
    <source>
        <strain evidence="1">P15</strain>
    </source>
</reference>
<accession>A0ACC7NQ48</accession>
<evidence type="ECO:0000313" key="2">
    <source>
        <dbReference type="Proteomes" id="UP001631969"/>
    </source>
</evidence>
<comment type="caution">
    <text evidence="1">The sequence shown here is derived from an EMBL/GenBank/DDBJ whole genome shotgun (WGS) entry which is preliminary data.</text>
</comment>
<gene>
    <name evidence="1" type="ORF">ACI1P1_00315</name>
</gene>
<evidence type="ECO:0000313" key="1">
    <source>
        <dbReference type="EMBL" id="MFM9326728.1"/>
    </source>
</evidence>
<protein>
    <submittedName>
        <fullName evidence="1">Type II secretion system F family protein</fullName>
    </submittedName>
</protein>